<evidence type="ECO:0000313" key="1">
    <source>
        <dbReference type="EMBL" id="SFV80494.1"/>
    </source>
</evidence>
<proteinExistence type="predicted"/>
<protein>
    <submittedName>
        <fullName evidence="1">Uncharacterized protein</fullName>
    </submittedName>
</protein>
<gene>
    <name evidence="1" type="ORF">MNB_SUP05-13-631</name>
</gene>
<sequence length="193" mass="21818">MNLATENANISIADNGELVSINCSDALTYHTGNAWFGVAIAFRALEVAANAFKNANQTWDRNQLTIVSAHPGPGVKDTIEYITHCISNQRFQLTEECKSSNACNSNMRFAWWISNDTHTAFINLRHNFIPTLFNELLDRLGTINEKNSDQQDFKKLKQDLANNILQQPLPENFRCDLYLGSIKPEQLLTENLD</sequence>
<name>A0A1W1DGP2_9ZZZZ</name>
<organism evidence="1">
    <name type="scientific">hydrothermal vent metagenome</name>
    <dbReference type="NCBI Taxonomy" id="652676"/>
    <lineage>
        <taxon>unclassified sequences</taxon>
        <taxon>metagenomes</taxon>
        <taxon>ecological metagenomes</taxon>
    </lineage>
</organism>
<dbReference type="AlphaFoldDB" id="A0A1W1DGP2"/>
<reference evidence="1" key="1">
    <citation type="submission" date="2016-10" db="EMBL/GenBank/DDBJ databases">
        <authorList>
            <person name="de Groot N.N."/>
        </authorList>
    </citation>
    <scope>NUCLEOTIDE SEQUENCE</scope>
</reference>
<dbReference type="EMBL" id="FPHU01000084">
    <property type="protein sequence ID" value="SFV80494.1"/>
    <property type="molecule type" value="Genomic_DNA"/>
</dbReference>
<accession>A0A1W1DGP2</accession>